<comment type="caution">
    <text evidence="1">The sequence shown here is derived from an EMBL/GenBank/DDBJ whole genome shotgun (WGS) entry which is preliminary data.</text>
</comment>
<keyword evidence="2" id="KW-1185">Reference proteome</keyword>
<evidence type="ECO:0000313" key="1">
    <source>
        <dbReference type="EMBL" id="KAK4392627.1"/>
    </source>
</evidence>
<reference evidence="1" key="1">
    <citation type="submission" date="2020-06" db="EMBL/GenBank/DDBJ databases">
        <authorList>
            <person name="Li T."/>
            <person name="Hu X."/>
            <person name="Zhang T."/>
            <person name="Song X."/>
            <person name="Zhang H."/>
            <person name="Dai N."/>
            <person name="Sheng W."/>
            <person name="Hou X."/>
            <person name="Wei L."/>
        </authorList>
    </citation>
    <scope>NUCLEOTIDE SEQUENCE</scope>
    <source>
        <strain evidence="1">K16</strain>
        <tissue evidence="1">Leaf</tissue>
    </source>
</reference>
<protein>
    <submittedName>
        <fullName evidence="1">Uncharacterized protein</fullName>
    </submittedName>
</protein>
<sequence>MESCKASTPEELKVRMEEMKQLDNVAFDCMLASLDNVAFDWFHDKPPHEWSKSHFTEVPKCDILLNNVCESFNANILDARDKPILTMLEWVREYLMKRLQENRDKAEEVAVEEEVAPSIMIEPGPELSQPSMQGPSMWNQLQMAHISTPIQIEPINATQHQSTPNHKNRVYDMLHNQTYYSSCKDHHQRLWISQVGQEYIR</sequence>
<dbReference type="Proteomes" id="UP001289374">
    <property type="component" value="Unassembled WGS sequence"/>
</dbReference>
<gene>
    <name evidence="1" type="ORF">Sango_2040500</name>
</gene>
<evidence type="ECO:0000313" key="2">
    <source>
        <dbReference type="Proteomes" id="UP001289374"/>
    </source>
</evidence>
<proteinExistence type="predicted"/>
<dbReference type="AlphaFoldDB" id="A0AAE2BP59"/>
<accession>A0AAE2BP59</accession>
<organism evidence="1 2">
    <name type="scientific">Sesamum angolense</name>
    <dbReference type="NCBI Taxonomy" id="2727404"/>
    <lineage>
        <taxon>Eukaryota</taxon>
        <taxon>Viridiplantae</taxon>
        <taxon>Streptophyta</taxon>
        <taxon>Embryophyta</taxon>
        <taxon>Tracheophyta</taxon>
        <taxon>Spermatophyta</taxon>
        <taxon>Magnoliopsida</taxon>
        <taxon>eudicotyledons</taxon>
        <taxon>Gunneridae</taxon>
        <taxon>Pentapetalae</taxon>
        <taxon>asterids</taxon>
        <taxon>lamiids</taxon>
        <taxon>Lamiales</taxon>
        <taxon>Pedaliaceae</taxon>
        <taxon>Sesamum</taxon>
    </lineage>
</organism>
<dbReference type="EMBL" id="JACGWL010000011">
    <property type="protein sequence ID" value="KAK4392627.1"/>
    <property type="molecule type" value="Genomic_DNA"/>
</dbReference>
<reference evidence="1" key="2">
    <citation type="journal article" date="2024" name="Plant">
        <title>Genomic evolution and insights into agronomic trait innovations of Sesamum species.</title>
        <authorList>
            <person name="Miao H."/>
            <person name="Wang L."/>
            <person name="Qu L."/>
            <person name="Liu H."/>
            <person name="Sun Y."/>
            <person name="Le M."/>
            <person name="Wang Q."/>
            <person name="Wei S."/>
            <person name="Zheng Y."/>
            <person name="Lin W."/>
            <person name="Duan Y."/>
            <person name="Cao H."/>
            <person name="Xiong S."/>
            <person name="Wang X."/>
            <person name="Wei L."/>
            <person name="Li C."/>
            <person name="Ma Q."/>
            <person name="Ju M."/>
            <person name="Zhao R."/>
            <person name="Li G."/>
            <person name="Mu C."/>
            <person name="Tian Q."/>
            <person name="Mei H."/>
            <person name="Zhang T."/>
            <person name="Gao T."/>
            <person name="Zhang H."/>
        </authorList>
    </citation>
    <scope>NUCLEOTIDE SEQUENCE</scope>
    <source>
        <strain evidence="1">K16</strain>
    </source>
</reference>
<name>A0AAE2BP59_9LAMI</name>